<dbReference type="Proteomes" id="UP001217178">
    <property type="component" value="Unassembled WGS sequence"/>
</dbReference>
<evidence type="ECO:0000313" key="1">
    <source>
        <dbReference type="EMBL" id="MDC9588529.1"/>
    </source>
</evidence>
<protein>
    <submittedName>
        <fullName evidence="1">Uncharacterized protein</fullName>
    </submittedName>
</protein>
<accession>A0ABT5LBU4</accession>
<keyword evidence="2" id="KW-1185">Reference proteome</keyword>
<sequence>MKITNKNLHYLDFSSVLLPCFILKKECLFKEKRKILVINFKDKTICLEENGILLSPFCSIITYNTKLSSSDDVLCFFLPDNIFKVNNVNWKNSKIYDGLIKDYSDNDKFIEKKFLRSNSDSLGIAKFNPNNLWNNYVDDIVSQQFEVKVNLWFAEQGTHCGIHNEHSFIEIHTQILGFGRMQCFKNEKYNSLYKEIAIAPGTTTSRAFCNGGHGYKYPYHQYYADTNSIWLALEYHPLTSY</sequence>
<reference evidence="1 2" key="1">
    <citation type="submission" date="2023-02" db="EMBL/GenBank/DDBJ databases">
        <title>Entomopathogenic bacteria.</title>
        <authorList>
            <person name="Machado R.A."/>
        </authorList>
    </citation>
    <scope>NUCLEOTIDE SEQUENCE [LARGE SCALE GENOMIC DNA]</scope>
    <source>
        <strain evidence="1 2">XENO-10</strain>
    </source>
</reference>
<gene>
    <name evidence="1" type="ORF">PSI23_04165</name>
</gene>
<comment type="caution">
    <text evidence="1">The sequence shown here is derived from an EMBL/GenBank/DDBJ whole genome shotgun (WGS) entry which is preliminary data.</text>
</comment>
<evidence type="ECO:0000313" key="2">
    <source>
        <dbReference type="Proteomes" id="UP001217178"/>
    </source>
</evidence>
<dbReference type="EMBL" id="JAQRFI010000006">
    <property type="protein sequence ID" value="MDC9588529.1"/>
    <property type="molecule type" value="Genomic_DNA"/>
</dbReference>
<name>A0ABT5LBU4_9GAMM</name>
<organism evidence="1 2">
    <name type="scientific">Xenorhabdus yunnanensis</name>
    <dbReference type="NCBI Taxonomy" id="3025878"/>
    <lineage>
        <taxon>Bacteria</taxon>
        <taxon>Pseudomonadati</taxon>
        <taxon>Pseudomonadota</taxon>
        <taxon>Gammaproteobacteria</taxon>
        <taxon>Enterobacterales</taxon>
        <taxon>Morganellaceae</taxon>
        <taxon>Xenorhabdus</taxon>
    </lineage>
</organism>
<dbReference type="RefSeq" id="WP_273553890.1">
    <property type="nucleotide sequence ID" value="NZ_JAQRFI010000006.1"/>
</dbReference>
<proteinExistence type="predicted"/>